<proteinExistence type="predicted"/>
<dbReference type="InterPro" id="IPR048330">
    <property type="entry name" value="PcRGLX/YetA_2nd"/>
</dbReference>
<evidence type="ECO:0000259" key="2">
    <source>
        <dbReference type="Pfam" id="PF21345"/>
    </source>
</evidence>
<feature type="domain" description="PcRGLX/YetA-like N-terminal RIFT barrel" evidence="1">
    <location>
        <begin position="41"/>
        <end position="116"/>
    </location>
</feature>
<evidence type="ECO:0000313" key="4">
    <source>
        <dbReference type="EMBL" id="QES88119.1"/>
    </source>
</evidence>
<dbReference type="PANTHER" id="PTHR40081">
    <property type="entry name" value="CONCANAVALIN A-LIKE LECTIN/GLUCANASE"/>
    <property type="match status" value="1"/>
</dbReference>
<protein>
    <submittedName>
        <fullName evidence="4">Tat pathway signal sequence domain protein</fullName>
    </submittedName>
</protein>
<feature type="domain" description="PcRGLX/YetA-like C-terminal alpha/alpha toroid" evidence="3">
    <location>
        <begin position="486"/>
        <end position="890"/>
    </location>
</feature>
<dbReference type="EMBL" id="CP044016">
    <property type="protein sequence ID" value="QES88119.1"/>
    <property type="molecule type" value="Genomic_DNA"/>
</dbReference>
<feature type="domain" description="PcRGLX/YetA-like central beta-sandwich" evidence="2">
    <location>
        <begin position="131"/>
        <end position="480"/>
    </location>
</feature>
<reference evidence="4 5" key="1">
    <citation type="submission" date="2019-09" db="EMBL/GenBank/DDBJ databases">
        <title>Complete genome sequence of Arachidicoccus sp. B3-10 isolated from apple orchard soil.</title>
        <authorList>
            <person name="Kim H.S."/>
            <person name="Han K.-I."/>
            <person name="Suh M.K."/>
            <person name="Lee K.C."/>
            <person name="Eom M.K."/>
            <person name="Kim J.-S."/>
            <person name="Kang S.W."/>
            <person name="Sin Y."/>
            <person name="Lee J.-S."/>
        </authorList>
    </citation>
    <scope>NUCLEOTIDE SEQUENCE [LARGE SCALE GENOMIC DNA]</scope>
    <source>
        <strain evidence="4 5">B3-10</strain>
    </source>
</reference>
<gene>
    <name evidence="4" type="ORF">E0W69_005385</name>
</gene>
<dbReference type="InterPro" id="IPR048331">
    <property type="entry name" value="PcRGLX/YetA_3rd"/>
</dbReference>
<dbReference type="InterPro" id="IPR048329">
    <property type="entry name" value="PcRGLX_1st"/>
</dbReference>
<dbReference type="InterPro" id="IPR045793">
    <property type="entry name" value="PcRGLX/YetA-like"/>
</dbReference>
<keyword evidence="5" id="KW-1185">Reference proteome</keyword>
<organism evidence="4 5">
    <name type="scientific">Rhizosphaericola mali</name>
    <dbReference type="NCBI Taxonomy" id="2545455"/>
    <lineage>
        <taxon>Bacteria</taxon>
        <taxon>Pseudomonadati</taxon>
        <taxon>Bacteroidota</taxon>
        <taxon>Chitinophagia</taxon>
        <taxon>Chitinophagales</taxon>
        <taxon>Chitinophagaceae</taxon>
        <taxon>Rhizosphaericola</taxon>
    </lineage>
</organism>
<dbReference type="RefSeq" id="WP_131329006.1">
    <property type="nucleotide sequence ID" value="NZ_CP044016.1"/>
</dbReference>
<evidence type="ECO:0000313" key="5">
    <source>
        <dbReference type="Proteomes" id="UP000292424"/>
    </source>
</evidence>
<accession>A0A5P2G204</accession>
<sequence length="893" mass="102921">MRKNISRRNFLKNASIISIGSPLLKKNIISHSSENHKIQPFQLNWLDKANGFDTGTTFGLPWRQGQITKIETIHFSENENVILNDNWPLAYWPDGSLKWTAHSLPISQKKSQKIIVQIKETSSQSSIDGIKIIENNNTIEVNTGKIVCVFNKKGNDLIQYITDNTQQNKTIENGKLILINKENNQPINYQSQINTIKIEKTGNARVLIKAEGTHSTENRNWLPFTLRFYFYNNSSAIKILHTITFDGNEQKDFISGLGLQFNINLKEENYNRHIKFADIATNGIFSEPIQNLTGLRRDPSEQVRKQQINGEYIKRSDISDSVLKNLQYVPLWGSYRLNQLLPDAYTIEKRTEEGYSWLSAHYSNQAYGVGFVGDTHQGVTFGIRNFRKSFPSGIALENLHKESSTIKLWFWSPDAQPMDLRFYHNGLGEDAYEKQRDALDITYEDYEPGFGTPYGVARTSELWLKLESNIPSNNTLIQYAEQIQNPTQLLAPSQHLYNASAFGNNWTIKSNISKYEKIEKQLELYTNFYLKEAEVRKWFGYWNFGDVMHSYDFDRHNWKYDVGGFAWDNSELSTDLWLWYYYLHTENRDVFRFAEAMTRHTGEVDVHHIGKYAPLGSRHNVMHWGDSSKQLRISTVTNRRFLYYLTADERIGDLMHEQIEGFKTLQKIAPGRKLPKGSLQQETQDVNYVNLGFGTDWGSIAAAWFTEWERTRDKKYLQLLSNSMQTIADQPKGFFTGGGAMNIHDGKFKIDKTRKITVSHLNSVFGLPEILTEINQSIPNKKFLDGWINYCTLYNASPEEQEKQLGESLKKLNLQQGHARLTAYAAFIQKDKNLNKLAWEKFYEGNGGIKKWEQPIQIEVPNVPNALEEIPDISTNAVAQWGLAAIQCIAYDI</sequence>
<dbReference type="Pfam" id="PF21345">
    <property type="entry name" value="PcRGLX_2nd"/>
    <property type="match status" value="1"/>
</dbReference>
<dbReference type="Pfam" id="PF21346">
    <property type="entry name" value="PcRGLX_3rd"/>
    <property type="match status" value="1"/>
</dbReference>
<dbReference type="PANTHER" id="PTHR40081:SF1">
    <property type="entry name" value="TAT PATHWAY SIGNAL SEQUENCE DOMAIN PROTEIN"/>
    <property type="match status" value="1"/>
</dbReference>
<dbReference type="OrthoDB" id="262615at2"/>
<evidence type="ECO:0000259" key="3">
    <source>
        <dbReference type="Pfam" id="PF21346"/>
    </source>
</evidence>
<dbReference type="AlphaFoldDB" id="A0A5P2G204"/>
<dbReference type="Pfam" id="PF19501">
    <property type="entry name" value="PcRGLX_1st"/>
    <property type="match status" value="1"/>
</dbReference>
<dbReference type="KEGG" id="arac:E0W69_005385"/>
<dbReference type="Proteomes" id="UP000292424">
    <property type="component" value="Chromosome"/>
</dbReference>
<name>A0A5P2G204_9BACT</name>
<evidence type="ECO:0000259" key="1">
    <source>
        <dbReference type="Pfam" id="PF19501"/>
    </source>
</evidence>